<gene>
    <name evidence="1" type="ORF">HKBW3S42_01397</name>
</gene>
<name>A0A6V8PKE7_9ACTN</name>
<protein>
    <submittedName>
        <fullName evidence="1">Uncharacterized protein</fullName>
    </submittedName>
</protein>
<reference evidence="1 2" key="1">
    <citation type="journal article" date="2020" name="Front. Microbiol.">
        <title>Single-cell genomics of novel Actinobacteria with the Wood-Ljungdahl pathway discovered in a serpentinizing system.</title>
        <authorList>
            <person name="Merino N."/>
            <person name="Kawai M."/>
            <person name="Boyd E.S."/>
            <person name="Colman D.R."/>
            <person name="McGlynn S.E."/>
            <person name="Nealson K.H."/>
            <person name="Kurokawa K."/>
            <person name="Hongoh Y."/>
        </authorList>
    </citation>
    <scope>NUCLEOTIDE SEQUENCE [LARGE SCALE GENOMIC DNA]</scope>
    <source>
        <strain evidence="1 2">S42</strain>
    </source>
</reference>
<accession>A0A6V8PKE7</accession>
<dbReference type="EMBL" id="BLSA01000264">
    <property type="protein sequence ID" value="GFP33079.1"/>
    <property type="molecule type" value="Genomic_DNA"/>
</dbReference>
<dbReference type="AlphaFoldDB" id="A0A6V8PKE7"/>
<evidence type="ECO:0000313" key="2">
    <source>
        <dbReference type="Proteomes" id="UP000568877"/>
    </source>
</evidence>
<feature type="non-terminal residue" evidence="1">
    <location>
        <position position="1"/>
    </location>
</feature>
<comment type="caution">
    <text evidence="1">The sequence shown here is derived from an EMBL/GenBank/DDBJ whole genome shotgun (WGS) entry which is preliminary data.</text>
</comment>
<sequence>QENACCFVPSTRVIVTKLFAVSLARVSYVRYISHADCEKFLFSMVSRG</sequence>
<evidence type="ECO:0000313" key="1">
    <source>
        <dbReference type="EMBL" id="GFP33079.1"/>
    </source>
</evidence>
<organism evidence="1 2">
    <name type="scientific">Candidatus Hakubella thermalkaliphila</name>
    <dbReference type="NCBI Taxonomy" id="2754717"/>
    <lineage>
        <taxon>Bacteria</taxon>
        <taxon>Bacillati</taxon>
        <taxon>Actinomycetota</taxon>
        <taxon>Actinomycetota incertae sedis</taxon>
        <taxon>Candidatus Hakubellales</taxon>
        <taxon>Candidatus Hakubellaceae</taxon>
        <taxon>Candidatus Hakubella</taxon>
    </lineage>
</organism>
<proteinExistence type="predicted"/>
<dbReference type="Proteomes" id="UP000568877">
    <property type="component" value="Unassembled WGS sequence"/>
</dbReference>